<evidence type="ECO:0000313" key="2">
    <source>
        <dbReference type="Proteomes" id="UP000012164"/>
    </source>
</evidence>
<proteinExistence type="predicted"/>
<accession>A0A0F6IIY2</accession>
<evidence type="ECO:0000313" key="1">
    <source>
        <dbReference type="EMBL" id="EMJ38007.1"/>
    </source>
</evidence>
<dbReference type="AlphaFoldDB" id="A0A0F6IIY2"/>
<protein>
    <submittedName>
        <fullName evidence="1">Uncharacterized protein</fullName>
    </submittedName>
</protein>
<name>A0A0F6IIY2_LEPIR</name>
<reference evidence="1 2" key="1">
    <citation type="submission" date="2013-01" db="EMBL/GenBank/DDBJ databases">
        <authorList>
            <person name="Harkins D.M."/>
            <person name="Durkin A.S."/>
            <person name="Brinkac L.M."/>
            <person name="Haft D.H."/>
            <person name="Selengut J.D."/>
            <person name="Sanka R."/>
            <person name="DePew J."/>
            <person name="Purushe J."/>
            <person name="Peacock S.J."/>
            <person name="Thaipadungpanit J."/>
            <person name="Wuthiekanun V.W."/>
            <person name="Day N.P."/>
            <person name="Vinetz J.M."/>
            <person name="Sutton G.G."/>
            <person name="Nierman W.C."/>
            <person name="Fouts D.E."/>
        </authorList>
    </citation>
    <scope>NUCLEOTIDE SEQUENCE [LARGE SCALE GENOMIC DNA]</scope>
    <source>
        <strain evidence="1 2">FPW1039</strain>
    </source>
</reference>
<dbReference type="Proteomes" id="UP000012164">
    <property type="component" value="Unassembled WGS sequence"/>
</dbReference>
<dbReference type="EMBL" id="AKWR02000057">
    <property type="protein sequence ID" value="EMJ38007.1"/>
    <property type="molecule type" value="Genomic_DNA"/>
</dbReference>
<gene>
    <name evidence="1" type="ORF">LEP1GSC079_1825</name>
</gene>
<comment type="caution">
    <text evidence="1">The sequence shown here is derived from an EMBL/GenBank/DDBJ whole genome shotgun (WGS) entry which is preliminary data.</text>
</comment>
<sequence length="73" mass="8404">MLLGYRLGIYRANTPGNPNFYHVSFATPGDTPPEERARNKTRNTILFANLCRRFWVYTSNDANAYSVDCNNTR</sequence>
<organism evidence="1 2">
    <name type="scientific">Leptospira interrogans str. FPW1039</name>
    <dbReference type="NCBI Taxonomy" id="1193040"/>
    <lineage>
        <taxon>Bacteria</taxon>
        <taxon>Pseudomonadati</taxon>
        <taxon>Spirochaetota</taxon>
        <taxon>Spirochaetia</taxon>
        <taxon>Leptospirales</taxon>
        <taxon>Leptospiraceae</taxon>
        <taxon>Leptospira</taxon>
    </lineage>
</organism>